<accession>A0A0N4WLI7</accession>
<dbReference type="AlphaFoldDB" id="A0A0N4WLI7"/>
<gene>
    <name evidence="1" type="ORF">HPLM_LOCUS12006</name>
</gene>
<evidence type="ECO:0000313" key="1">
    <source>
        <dbReference type="EMBL" id="VDO44452.1"/>
    </source>
</evidence>
<evidence type="ECO:0000313" key="3">
    <source>
        <dbReference type="WBParaSite" id="HPLM_0001201401-mRNA-1"/>
    </source>
</evidence>
<dbReference type="WBParaSite" id="HPLM_0001201401-mRNA-1">
    <property type="protein sequence ID" value="HPLM_0001201401-mRNA-1"/>
    <property type="gene ID" value="HPLM_0001201401"/>
</dbReference>
<keyword evidence="2" id="KW-1185">Reference proteome</keyword>
<dbReference type="Proteomes" id="UP000268014">
    <property type="component" value="Unassembled WGS sequence"/>
</dbReference>
<reference evidence="1 2" key="2">
    <citation type="submission" date="2018-11" db="EMBL/GenBank/DDBJ databases">
        <authorList>
            <consortium name="Pathogen Informatics"/>
        </authorList>
    </citation>
    <scope>NUCLEOTIDE SEQUENCE [LARGE SCALE GENOMIC DNA]</scope>
    <source>
        <strain evidence="1 2">MHpl1</strain>
    </source>
</reference>
<sequence length="79" mass="9053">MLYTYVHIHIITAIAKTQTYGHLNHPKLNFFPSCWVCFRRINAVITEVQQPSVIKADLGSSTHVVLAIRFFDISICIYS</sequence>
<reference evidence="3" key="1">
    <citation type="submission" date="2017-02" db="UniProtKB">
        <authorList>
            <consortium name="WormBaseParasite"/>
        </authorList>
    </citation>
    <scope>IDENTIFICATION</scope>
</reference>
<dbReference type="EMBL" id="UZAF01017730">
    <property type="protein sequence ID" value="VDO44452.1"/>
    <property type="molecule type" value="Genomic_DNA"/>
</dbReference>
<evidence type="ECO:0000313" key="2">
    <source>
        <dbReference type="Proteomes" id="UP000268014"/>
    </source>
</evidence>
<name>A0A0N4WLI7_HAEPC</name>
<protein>
    <submittedName>
        <fullName evidence="3">Secreted protein</fullName>
    </submittedName>
</protein>
<proteinExistence type="predicted"/>
<organism evidence="3">
    <name type="scientific">Haemonchus placei</name>
    <name type="common">Barber's pole worm</name>
    <dbReference type="NCBI Taxonomy" id="6290"/>
    <lineage>
        <taxon>Eukaryota</taxon>
        <taxon>Metazoa</taxon>
        <taxon>Ecdysozoa</taxon>
        <taxon>Nematoda</taxon>
        <taxon>Chromadorea</taxon>
        <taxon>Rhabditida</taxon>
        <taxon>Rhabditina</taxon>
        <taxon>Rhabditomorpha</taxon>
        <taxon>Strongyloidea</taxon>
        <taxon>Trichostrongylidae</taxon>
        <taxon>Haemonchus</taxon>
    </lineage>
</organism>